<dbReference type="EMBL" id="JBBBZM010000586">
    <property type="protein sequence ID" value="KAL0630497.1"/>
    <property type="molecule type" value="Genomic_DNA"/>
</dbReference>
<dbReference type="Proteomes" id="UP001447188">
    <property type="component" value="Unassembled WGS sequence"/>
</dbReference>
<feature type="non-terminal residue" evidence="2">
    <location>
        <position position="125"/>
    </location>
</feature>
<protein>
    <submittedName>
        <fullName evidence="2">Uncharacterized protein</fullName>
    </submittedName>
</protein>
<name>A0ABR3G3H0_9PEZI</name>
<reference evidence="2 3" key="1">
    <citation type="submission" date="2024-02" db="EMBL/GenBank/DDBJ databases">
        <title>Discinaceae phylogenomics.</title>
        <authorList>
            <person name="Dirks A.C."/>
            <person name="James T.Y."/>
        </authorList>
    </citation>
    <scope>NUCLEOTIDE SEQUENCE [LARGE SCALE GENOMIC DNA]</scope>
    <source>
        <strain evidence="2 3">ACD0624</strain>
    </source>
</reference>
<evidence type="ECO:0000313" key="3">
    <source>
        <dbReference type="Proteomes" id="UP001447188"/>
    </source>
</evidence>
<evidence type="ECO:0000256" key="1">
    <source>
        <dbReference type="SAM" id="MobiDB-lite"/>
    </source>
</evidence>
<gene>
    <name evidence="2" type="ORF">Q9L58_010656</name>
</gene>
<proteinExistence type="predicted"/>
<evidence type="ECO:0000313" key="2">
    <source>
        <dbReference type="EMBL" id="KAL0630497.1"/>
    </source>
</evidence>
<comment type="caution">
    <text evidence="2">The sequence shown here is derived from an EMBL/GenBank/DDBJ whole genome shotgun (WGS) entry which is preliminary data.</text>
</comment>
<keyword evidence="3" id="KW-1185">Reference proteome</keyword>
<feature type="region of interest" description="Disordered" evidence="1">
    <location>
        <begin position="1"/>
        <end position="50"/>
    </location>
</feature>
<accession>A0ABR3G3H0</accession>
<organism evidence="2 3">
    <name type="scientific">Discina gigas</name>
    <dbReference type="NCBI Taxonomy" id="1032678"/>
    <lineage>
        <taxon>Eukaryota</taxon>
        <taxon>Fungi</taxon>
        <taxon>Dikarya</taxon>
        <taxon>Ascomycota</taxon>
        <taxon>Pezizomycotina</taxon>
        <taxon>Pezizomycetes</taxon>
        <taxon>Pezizales</taxon>
        <taxon>Discinaceae</taxon>
        <taxon>Discina</taxon>
    </lineage>
</organism>
<sequence length="125" mass="13772">MPLKGKEIQVRATPKAPKQIQPNPPSTTNPDGSHMTIPWQAGSVHTPNETAIKNYNGTYSQGSHFHYRNDPAKWTAPTRHIQTSAALAHLDIILNSDGTPCSLTHMTQTRRKLHSHQSSGSETQT</sequence>